<comment type="caution">
    <text evidence="1">The sequence shown here is derived from an EMBL/GenBank/DDBJ whole genome shotgun (WGS) entry which is preliminary data.</text>
</comment>
<proteinExistence type="predicted"/>
<accession>A0A7C4H0Y3</accession>
<name>A0A7C4H0Y3_THEPE</name>
<protein>
    <submittedName>
        <fullName evidence="1">Uncharacterized protein</fullName>
    </submittedName>
</protein>
<dbReference type="AlphaFoldDB" id="A0A7C4H0Y3"/>
<sequence length="133" mass="15152">MSSRLDAVDKKLLYLLYAYGRAVSKRRIHQLVYELQTKHGVNLGFKFLGSPPYSQDLEERLESLVSKGFLKKFYIVGSAYTTLYKPFYAVADKGVKAIEKRDFSKGDQEAIEKLVAEYRRDSSATRKESRGAG</sequence>
<organism evidence="1">
    <name type="scientific">Thermofilum pendens</name>
    <dbReference type="NCBI Taxonomy" id="2269"/>
    <lineage>
        <taxon>Archaea</taxon>
        <taxon>Thermoproteota</taxon>
        <taxon>Thermoprotei</taxon>
        <taxon>Thermofilales</taxon>
        <taxon>Thermofilaceae</taxon>
        <taxon>Thermofilum</taxon>
    </lineage>
</organism>
<evidence type="ECO:0000313" key="1">
    <source>
        <dbReference type="EMBL" id="HGM46939.1"/>
    </source>
</evidence>
<reference evidence="1" key="1">
    <citation type="journal article" date="2020" name="mSystems">
        <title>Genome- and Community-Level Interaction Insights into Carbon Utilization and Element Cycling Functions of Hydrothermarchaeota in Hydrothermal Sediment.</title>
        <authorList>
            <person name="Zhou Z."/>
            <person name="Liu Y."/>
            <person name="Xu W."/>
            <person name="Pan J."/>
            <person name="Luo Z.H."/>
            <person name="Li M."/>
        </authorList>
    </citation>
    <scope>NUCLEOTIDE SEQUENCE</scope>
    <source>
        <strain evidence="1">SpSt-649</strain>
    </source>
</reference>
<dbReference type="EMBL" id="DTBQ01000115">
    <property type="protein sequence ID" value="HGM46939.1"/>
    <property type="molecule type" value="Genomic_DNA"/>
</dbReference>
<gene>
    <name evidence="1" type="ORF">ENU21_04215</name>
</gene>